<dbReference type="PANTHER" id="PTHR21068:SF43">
    <property type="entry name" value="SPARTIN"/>
    <property type="match status" value="1"/>
</dbReference>
<feature type="region of interest" description="Disordered" evidence="1">
    <location>
        <begin position="91"/>
        <end position="114"/>
    </location>
</feature>
<sequence length="168" mass="18204">MGSDRKVPVPAELARWAPSCTDMRRDQVSQTGEVTAMANPNPVPKHPLYPEIIQSNPEAPSIPTSLAPNLYPSLDMKDLYENLFPEYLNPTYQYPPSAPPEASDPPEAPPSAPPVATEEVLIKIPGTIVNLIGTHFSVELASGDFTIIRLVHGDDIVAVLARVGDEIQ</sequence>
<dbReference type="EMBL" id="VIEB01001321">
    <property type="protein sequence ID" value="TQD73198.1"/>
    <property type="molecule type" value="Genomic_DNA"/>
</dbReference>
<feature type="compositionally biased region" description="Pro residues" evidence="1">
    <location>
        <begin position="96"/>
        <end position="113"/>
    </location>
</feature>
<gene>
    <name evidence="2" type="ORF">C1H46_041286</name>
</gene>
<protein>
    <submittedName>
        <fullName evidence="2">Uncharacterized protein</fullName>
    </submittedName>
</protein>
<keyword evidence="3" id="KW-1185">Reference proteome</keyword>
<feature type="region of interest" description="Disordered" evidence="1">
    <location>
        <begin position="21"/>
        <end position="61"/>
    </location>
</feature>
<dbReference type="InterPro" id="IPR045036">
    <property type="entry name" value="Spartin-like"/>
</dbReference>
<comment type="caution">
    <text evidence="2">The sequence shown here is derived from an EMBL/GenBank/DDBJ whole genome shotgun (WGS) entry which is preliminary data.</text>
</comment>
<dbReference type="Proteomes" id="UP000315295">
    <property type="component" value="Unassembled WGS sequence"/>
</dbReference>
<dbReference type="STRING" id="106549.A0A540KG44"/>
<evidence type="ECO:0000313" key="3">
    <source>
        <dbReference type="Proteomes" id="UP000315295"/>
    </source>
</evidence>
<dbReference type="AlphaFoldDB" id="A0A540KG44"/>
<name>A0A540KG44_MALBA</name>
<reference evidence="2 3" key="1">
    <citation type="journal article" date="2019" name="G3 (Bethesda)">
        <title>Sequencing of a Wild Apple (Malus baccata) Genome Unravels the Differences Between Cultivated and Wild Apple Species Regarding Disease Resistance and Cold Tolerance.</title>
        <authorList>
            <person name="Chen X."/>
        </authorList>
    </citation>
    <scope>NUCLEOTIDE SEQUENCE [LARGE SCALE GENOMIC DNA]</scope>
    <source>
        <strain evidence="3">cv. Shandingzi</strain>
        <tissue evidence="2">Leaves</tissue>
    </source>
</reference>
<evidence type="ECO:0000256" key="1">
    <source>
        <dbReference type="SAM" id="MobiDB-lite"/>
    </source>
</evidence>
<accession>A0A540KG44</accession>
<proteinExistence type="predicted"/>
<evidence type="ECO:0000313" key="2">
    <source>
        <dbReference type="EMBL" id="TQD73198.1"/>
    </source>
</evidence>
<dbReference type="PANTHER" id="PTHR21068">
    <property type="entry name" value="SPARTIN"/>
    <property type="match status" value="1"/>
</dbReference>
<dbReference type="GO" id="GO:0005886">
    <property type="term" value="C:plasma membrane"/>
    <property type="evidence" value="ECO:0007669"/>
    <property type="project" value="TreeGrafter"/>
</dbReference>
<organism evidence="2 3">
    <name type="scientific">Malus baccata</name>
    <name type="common">Siberian crab apple</name>
    <name type="synonym">Pyrus baccata</name>
    <dbReference type="NCBI Taxonomy" id="106549"/>
    <lineage>
        <taxon>Eukaryota</taxon>
        <taxon>Viridiplantae</taxon>
        <taxon>Streptophyta</taxon>
        <taxon>Embryophyta</taxon>
        <taxon>Tracheophyta</taxon>
        <taxon>Spermatophyta</taxon>
        <taxon>Magnoliopsida</taxon>
        <taxon>eudicotyledons</taxon>
        <taxon>Gunneridae</taxon>
        <taxon>Pentapetalae</taxon>
        <taxon>rosids</taxon>
        <taxon>fabids</taxon>
        <taxon>Rosales</taxon>
        <taxon>Rosaceae</taxon>
        <taxon>Amygdaloideae</taxon>
        <taxon>Maleae</taxon>
        <taxon>Malus</taxon>
    </lineage>
</organism>